<evidence type="ECO:0000313" key="13">
    <source>
        <dbReference type="EMBL" id="KAF6040679.1"/>
    </source>
</evidence>
<proteinExistence type="inferred from homology"/>
<name>A0A7J7KRA9_BUGNE</name>
<dbReference type="InterPro" id="IPR001349">
    <property type="entry name" value="Cyt_c_oxidase_su6a"/>
</dbReference>
<evidence type="ECO:0000256" key="1">
    <source>
        <dbReference type="ARBA" id="ARBA00004434"/>
    </source>
</evidence>
<organism evidence="13 14">
    <name type="scientific">Bugula neritina</name>
    <name type="common">Brown bryozoan</name>
    <name type="synonym">Sertularia neritina</name>
    <dbReference type="NCBI Taxonomy" id="10212"/>
    <lineage>
        <taxon>Eukaryota</taxon>
        <taxon>Metazoa</taxon>
        <taxon>Spiralia</taxon>
        <taxon>Lophotrochozoa</taxon>
        <taxon>Bryozoa</taxon>
        <taxon>Gymnolaemata</taxon>
        <taxon>Cheilostomatida</taxon>
        <taxon>Flustrina</taxon>
        <taxon>Buguloidea</taxon>
        <taxon>Bugulidae</taxon>
        <taxon>Bugula</taxon>
    </lineage>
</organism>
<dbReference type="FunFam" id="4.10.95.10:FF:000001">
    <property type="entry name" value="Cytochrome c oxidase subunit 6A, mitochondrial"/>
    <property type="match status" value="1"/>
</dbReference>
<evidence type="ECO:0000256" key="11">
    <source>
        <dbReference type="RuleBase" id="RU004396"/>
    </source>
</evidence>
<keyword evidence="7" id="KW-1133">Transmembrane helix</keyword>
<dbReference type="EMBL" id="VXIV02000115">
    <property type="protein sequence ID" value="KAF6040679.1"/>
    <property type="molecule type" value="Genomic_DNA"/>
</dbReference>
<dbReference type="GO" id="GO:0030234">
    <property type="term" value="F:enzyme regulator activity"/>
    <property type="evidence" value="ECO:0007669"/>
    <property type="project" value="TreeGrafter"/>
</dbReference>
<evidence type="ECO:0000313" key="14">
    <source>
        <dbReference type="Proteomes" id="UP000593567"/>
    </source>
</evidence>
<evidence type="ECO:0000256" key="9">
    <source>
        <dbReference type="ARBA" id="ARBA00023128"/>
    </source>
</evidence>
<keyword evidence="8" id="KW-0560">Oxidoreductase</keyword>
<evidence type="ECO:0000256" key="10">
    <source>
        <dbReference type="ARBA" id="ARBA00023136"/>
    </source>
</evidence>
<dbReference type="Pfam" id="PF02046">
    <property type="entry name" value="COX6A"/>
    <property type="match status" value="1"/>
</dbReference>
<keyword evidence="4" id="KW-0812">Transmembrane</keyword>
<keyword evidence="10 12" id="KW-0472">Membrane</keyword>
<evidence type="ECO:0000256" key="4">
    <source>
        <dbReference type="ARBA" id="ARBA00022692"/>
    </source>
</evidence>
<evidence type="ECO:0000256" key="2">
    <source>
        <dbReference type="ARBA" id="ARBA00004673"/>
    </source>
</evidence>
<dbReference type="AlphaFoldDB" id="A0A7J7KRA9"/>
<accession>A0A7J7KRA9</accession>
<evidence type="ECO:0000256" key="3">
    <source>
        <dbReference type="ARBA" id="ARBA00005553"/>
    </source>
</evidence>
<comment type="pathway">
    <text evidence="2">Energy metabolism; oxidative phosphorylation.</text>
</comment>
<dbReference type="GO" id="GO:0006123">
    <property type="term" value="P:mitochondrial electron transport, cytochrome c to oxygen"/>
    <property type="evidence" value="ECO:0007669"/>
    <property type="project" value="TreeGrafter"/>
</dbReference>
<evidence type="ECO:0000256" key="12">
    <source>
        <dbReference type="RuleBase" id="RU004397"/>
    </source>
</evidence>
<dbReference type="PROSITE" id="PS01329">
    <property type="entry name" value="COX6A"/>
    <property type="match status" value="1"/>
</dbReference>
<dbReference type="SUPFAM" id="SSF81411">
    <property type="entry name" value="Mitochondrial cytochrome c oxidase subunit VIa"/>
    <property type="match status" value="1"/>
</dbReference>
<keyword evidence="5 12" id="KW-0999">Mitochondrion inner membrane</keyword>
<keyword evidence="9 12" id="KW-0496">Mitochondrion</keyword>
<comment type="similarity">
    <text evidence="3 11">Belongs to the cytochrome c oxidase subunit 6A family.</text>
</comment>
<dbReference type="PANTHER" id="PTHR11504">
    <property type="entry name" value="CYTOCHROME C OXIDASE POLYPEPTIDE VIA"/>
    <property type="match status" value="1"/>
</dbReference>
<evidence type="ECO:0000256" key="7">
    <source>
        <dbReference type="ARBA" id="ARBA00022989"/>
    </source>
</evidence>
<dbReference type="Proteomes" id="UP000593567">
    <property type="component" value="Unassembled WGS sequence"/>
</dbReference>
<dbReference type="GO" id="GO:0005743">
    <property type="term" value="C:mitochondrial inner membrane"/>
    <property type="evidence" value="ECO:0007669"/>
    <property type="project" value="UniProtKB-SubCell"/>
</dbReference>
<protein>
    <recommendedName>
        <fullName evidence="12">Cytochrome c oxidase subunit</fullName>
    </recommendedName>
    <alternativeName>
        <fullName evidence="12">Cytochrome c oxidase polypeptide VIa</fullName>
    </alternativeName>
</protein>
<gene>
    <name evidence="13" type="ORF">EB796_001008</name>
</gene>
<keyword evidence="14" id="KW-1185">Reference proteome</keyword>
<dbReference type="InterPro" id="IPR036418">
    <property type="entry name" value="Cyt_c_oxidase_su6a_sf"/>
</dbReference>
<dbReference type="PANTHER" id="PTHR11504:SF0">
    <property type="entry name" value="CYTOCHROME C OXIDASE SUBUNIT"/>
    <property type="match status" value="1"/>
</dbReference>
<dbReference type="OrthoDB" id="5947505at2759"/>
<evidence type="ECO:0000256" key="8">
    <source>
        <dbReference type="ARBA" id="ARBA00023002"/>
    </source>
</evidence>
<dbReference type="UniPathway" id="UPA00705"/>
<comment type="caution">
    <text evidence="13">The sequence shown here is derived from an EMBL/GenBank/DDBJ whole genome shotgun (WGS) entry which is preliminary data.</text>
</comment>
<sequence>MATKVFQSLRHQFAKGSTRNYAHAGSHEEHVATARRWKLMTYFLVPPALLATWYNAFYISEHHQRPEYIEYDHLRIRTKAFPWGDGNHTLFHNPEMNAVPGVGYEADPPHH</sequence>
<evidence type="ECO:0000256" key="6">
    <source>
        <dbReference type="ARBA" id="ARBA00022946"/>
    </source>
</evidence>
<evidence type="ECO:0000256" key="5">
    <source>
        <dbReference type="ARBA" id="ARBA00022792"/>
    </source>
</evidence>
<dbReference type="Gene3D" id="4.10.95.10">
    <property type="entry name" value="Cytochrome c oxidase, subunit VIa"/>
    <property type="match status" value="1"/>
</dbReference>
<comment type="subcellular location">
    <subcellularLocation>
        <location evidence="1">Mitochondrion inner membrane</location>
        <topology evidence="1">Single-pass membrane protein</topology>
    </subcellularLocation>
</comment>
<keyword evidence="6" id="KW-0809">Transit peptide</keyword>
<dbReference type="InterPro" id="IPR018507">
    <property type="entry name" value="Cyt_c_oxidase_su6a_CS"/>
</dbReference>
<dbReference type="GO" id="GO:0016491">
    <property type="term" value="F:oxidoreductase activity"/>
    <property type="evidence" value="ECO:0007669"/>
    <property type="project" value="UniProtKB-KW"/>
</dbReference>
<reference evidence="13" key="1">
    <citation type="submission" date="2020-06" db="EMBL/GenBank/DDBJ databases">
        <title>Draft genome of Bugula neritina, a colonial animal packing powerful symbionts and potential medicines.</title>
        <authorList>
            <person name="Rayko M."/>
        </authorList>
    </citation>
    <scope>NUCLEOTIDE SEQUENCE [LARGE SCALE GENOMIC DNA]</scope>
    <source>
        <strain evidence="13">Kwan_BN1</strain>
    </source>
</reference>